<keyword evidence="4" id="KW-0539">Nucleus</keyword>
<evidence type="ECO:0000313" key="8">
    <source>
        <dbReference type="EMBL" id="OAY45637.1"/>
    </source>
</evidence>
<dbReference type="PANTHER" id="PTHR32263">
    <property type="entry name" value="INACTIVE POLY [ADP-RIBOSE] POLYMERASE SRO4-RELATED"/>
    <property type="match status" value="1"/>
</dbReference>
<proteinExistence type="predicted"/>
<dbReference type="PANTHER" id="PTHR32263:SF5">
    <property type="entry name" value="INACTIVE POLY [ADP-RIBOSE] POLYMERASE SRO1-RELATED"/>
    <property type="match status" value="1"/>
</dbReference>
<keyword evidence="3" id="KW-0346">Stress response</keyword>
<evidence type="ECO:0000256" key="2">
    <source>
        <dbReference type="ARBA" id="ARBA00022473"/>
    </source>
</evidence>
<feature type="domain" description="RST" evidence="7">
    <location>
        <begin position="540"/>
        <end position="611"/>
    </location>
</feature>
<comment type="caution">
    <text evidence="8">The sequence shown here is derived from an EMBL/GenBank/DDBJ whole genome shotgun (WGS) entry which is preliminary data.</text>
</comment>
<evidence type="ECO:0000256" key="3">
    <source>
        <dbReference type="ARBA" id="ARBA00023016"/>
    </source>
</evidence>
<organism evidence="8 9">
    <name type="scientific">Manihot esculenta</name>
    <name type="common">Cassava</name>
    <name type="synonym">Jatropha manihot</name>
    <dbReference type="NCBI Taxonomy" id="3983"/>
    <lineage>
        <taxon>Eukaryota</taxon>
        <taxon>Viridiplantae</taxon>
        <taxon>Streptophyta</taxon>
        <taxon>Embryophyta</taxon>
        <taxon>Tracheophyta</taxon>
        <taxon>Spermatophyta</taxon>
        <taxon>Magnoliopsida</taxon>
        <taxon>eudicotyledons</taxon>
        <taxon>Gunneridae</taxon>
        <taxon>Pentapetalae</taxon>
        <taxon>rosids</taxon>
        <taxon>fabids</taxon>
        <taxon>Malpighiales</taxon>
        <taxon>Euphorbiaceae</taxon>
        <taxon>Crotonoideae</taxon>
        <taxon>Manihoteae</taxon>
        <taxon>Manihot</taxon>
    </lineage>
</organism>
<dbReference type="PROSITE" id="PS51879">
    <property type="entry name" value="RST"/>
    <property type="match status" value="1"/>
</dbReference>
<evidence type="ECO:0000259" key="7">
    <source>
        <dbReference type="PROSITE" id="PS51879"/>
    </source>
</evidence>
<dbReference type="InterPro" id="IPR057823">
    <property type="entry name" value="WWE_RCD1"/>
</dbReference>
<gene>
    <name evidence="8" type="ORF">MANES_07G078500v8</name>
</gene>
<sequence>MEAKVAKVLDSNSQSVMLGLKRKRASRYAAYFAEASRITSPEWPTVRFSTYKPRKQRRLTGSRSKVVSCGCHFRRSLLRCYSNFMRTGVLLRLMFYQNGEWTDFSPDIVALVRKDLQERKPAIELELEGQRCMLDLLHMFLVDMKTGFQQPIAWIDEKGGCFFPEIFIDNREPQACCQHNCVNDQGPTFREPKVPHEIRLQLEIDINGLDHCQSKLECSGESDAFVKHIEIVQNPMSVNVVEVEDNCNRKPDEQISQFFEENQHIKTNVSTGIESVNEKLDSDTVQNMFLTGMKNFSVTDILDIRRCSSTPMQAQLEIFQKQIELTKRCRGDANVRYAWLASSKALLSTVKLYGLGNCGQSASKSKYGIGVHLYAANCCESSANFCDVDENGVRHMVLCRVILGKMELVQPGSQQWYPSSENFDSGVDDLQNPSQYIVWSMNMNTHIYPEFVVSFKSSSHAEGILAGTDIKHDVSGITTSSQGAQQNVPNESPVDLNLPVESPDLNLPTECPIAGLGSVSQPESGGSLGKAPSFGSNNTRTPKSPWMPFPMLFSAISSKVPRAEMERVTTYYEQFQAKKISRGDFIKRLRLIVGDALLKSTITSLQCKIPLVGTGTVKSTAEG</sequence>
<keyword evidence="9" id="KW-1185">Reference proteome</keyword>
<protein>
    <recommendedName>
        <fullName evidence="10">Poly [ADP-ribose] polymerase</fullName>
    </recommendedName>
</protein>
<dbReference type="InterPro" id="IPR012317">
    <property type="entry name" value="Poly(ADP-ribose)pol_cat_dom"/>
</dbReference>
<reference evidence="9" key="1">
    <citation type="journal article" date="2016" name="Nat. Biotechnol.">
        <title>Sequencing wild and cultivated cassava and related species reveals extensive interspecific hybridization and genetic diversity.</title>
        <authorList>
            <person name="Bredeson J.V."/>
            <person name="Lyons J.B."/>
            <person name="Prochnik S.E."/>
            <person name="Wu G.A."/>
            <person name="Ha C.M."/>
            <person name="Edsinger-Gonzales E."/>
            <person name="Grimwood J."/>
            <person name="Schmutz J."/>
            <person name="Rabbi I.Y."/>
            <person name="Egesi C."/>
            <person name="Nauluvula P."/>
            <person name="Lebot V."/>
            <person name="Ndunguru J."/>
            <person name="Mkamilo G."/>
            <person name="Bart R.S."/>
            <person name="Setter T.L."/>
            <person name="Gleadow R.M."/>
            <person name="Kulakow P."/>
            <person name="Ferguson M.E."/>
            <person name="Rounsley S."/>
            <person name="Rokhsar D.S."/>
        </authorList>
    </citation>
    <scope>NUCLEOTIDE SEQUENCE [LARGE SCALE GENOMIC DNA]</scope>
    <source>
        <strain evidence="9">cv. AM560-2</strain>
    </source>
</reference>
<name>A0A2C9VJG7_MANES</name>
<dbReference type="SUPFAM" id="SSF56399">
    <property type="entry name" value="ADP-ribosylation"/>
    <property type="match status" value="1"/>
</dbReference>
<dbReference type="PROSITE" id="PS51059">
    <property type="entry name" value="PARP_CATALYTIC"/>
    <property type="match status" value="1"/>
</dbReference>
<dbReference type="EMBL" id="CM004393">
    <property type="protein sequence ID" value="OAY45637.1"/>
    <property type="molecule type" value="Genomic_DNA"/>
</dbReference>
<dbReference type="Pfam" id="PF12174">
    <property type="entry name" value="RST"/>
    <property type="match status" value="1"/>
</dbReference>
<evidence type="ECO:0008006" key="10">
    <source>
        <dbReference type="Google" id="ProtNLM"/>
    </source>
</evidence>
<evidence type="ECO:0000313" key="9">
    <source>
        <dbReference type="Proteomes" id="UP000091857"/>
    </source>
</evidence>
<dbReference type="OrthoDB" id="6133115at2759"/>
<dbReference type="AlphaFoldDB" id="A0A2C9VJG7"/>
<feature type="region of interest" description="Disordered" evidence="5">
    <location>
        <begin position="518"/>
        <end position="542"/>
    </location>
</feature>
<dbReference type="Proteomes" id="UP000091857">
    <property type="component" value="Chromosome 7"/>
</dbReference>
<evidence type="ECO:0000259" key="6">
    <source>
        <dbReference type="PROSITE" id="PS51059"/>
    </source>
</evidence>
<keyword evidence="2" id="KW-0217">Developmental protein</keyword>
<dbReference type="Gene3D" id="3.90.228.10">
    <property type="match status" value="1"/>
</dbReference>
<evidence type="ECO:0000256" key="1">
    <source>
        <dbReference type="ARBA" id="ARBA00004123"/>
    </source>
</evidence>
<dbReference type="GO" id="GO:0005634">
    <property type="term" value="C:nucleus"/>
    <property type="evidence" value="ECO:0007669"/>
    <property type="project" value="UniProtKB-SubCell"/>
</dbReference>
<dbReference type="InterPro" id="IPR044964">
    <property type="entry name" value="RCD1/SRO1-5"/>
</dbReference>
<evidence type="ECO:0000256" key="4">
    <source>
        <dbReference type="ARBA" id="ARBA00023242"/>
    </source>
</evidence>
<dbReference type="Gramene" id="Manes.07G078500.2.v8.1">
    <property type="protein sequence ID" value="Manes.07G078500.2.v8.1.CDS"/>
    <property type="gene ID" value="Manes.07G078500.v8.1"/>
</dbReference>
<dbReference type="Pfam" id="PF23467">
    <property type="entry name" value="WWE_5"/>
    <property type="match status" value="1"/>
</dbReference>
<comment type="subcellular location">
    <subcellularLocation>
        <location evidence="1">Nucleus</location>
    </subcellularLocation>
</comment>
<accession>A0A2C9VJG7</accession>
<feature type="domain" description="PARP catalytic" evidence="6">
    <location>
        <begin position="256"/>
        <end position="475"/>
    </location>
</feature>
<dbReference type="GO" id="GO:0003950">
    <property type="term" value="F:NAD+ poly-ADP-ribosyltransferase activity"/>
    <property type="evidence" value="ECO:0007669"/>
    <property type="project" value="InterPro"/>
</dbReference>
<evidence type="ECO:0000256" key="5">
    <source>
        <dbReference type="SAM" id="MobiDB-lite"/>
    </source>
</evidence>
<dbReference type="Gramene" id="Manes.07G078500.3.v8.1">
    <property type="protein sequence ID" value="Manes.07G078500.3.v8.1.CDS"/>
    <property type="gene ID" value="Manes.07G078500.v8.1"/>
</dbReference>
<dbReference type="InterPro" id="IPR022003">
    <property type="entry name" value="RST"/>
</dbReference>